<feature type="compositionally biased region" description="Low complexity" evidence="1">
    <location>
        <begin position="24"/>
        <end position="33"/>
    </location>
</feature>
<evidence type="ECO:0000313" key="2">
    <source>
        <dbReference type="EMBL" id="KAJ7318855.1"/>
    </source>
</evidence>
<organism evidence="2 3">
    <name type="scientific">Mycena albidolilacea</name>
    <dbReference type="NCBI Taxonomy" id="1033008"/>
    <lineage>
        <taxon>Eukaryota</taxon>
        <taxon>Fungi</taxon>
        <taxon>Dikarya</taxon>
        <taxon>Basidiomycota</taxon>
        <taxon>Agaricomycotina</taxon>
        <taxon>Agaricomycetes</taxon>
        <taxon>Agaricomycetidae</taxon>
        <taxon>Agaricales</taxon>
        <taxon>Marasmiineae</taxon>
        <taxon>Mycenaceae</taxon>
        <taxon>Mycena</taxon>
    </lineage>
</organism>
<proteinExistence type="predicted"/>
<feature type="compositionally biased region" description="Low complexity" evidence="1">
    <location>
        <begin position="108"/>
        <end position="117"/>
    </location>
</feature>
<name>A0AAD7EF24_9AGAR</name>
<protein>
    <submittedName>
        <fullName evidence="2">Uncharacterized protein</fullName>
    </submittedName>
</protein>
<keyword evidence="3" id="KW-1185">Reference proteome</keyword>
<dbReference type="EMBL" id="JARIHO010000056">
    <property type="protein sequence ID" value="KAJ7318855.1"/>
    <property type="molecule type" value="Genomic_DNA"/>
</dbReference>
<evidence type="ECO:0000313" key="3">
    <source>
        <dbReference type="Proteomes" id="UP001218218"/>
    </source>
</evidence>
<evidence type="ECO:0000256" key="1">
    <source>
        <dbReference type="SAM" id="MobiDB-lite"/>
    </source>
</evidence>
<comment type="caution">
    <text evidence="2">The sequence shown here is derived from an EMBL/GenBank/DDBJ whole genome shotgun (WGS) entry which is preliminary data.</text>
</comment>
<dbReference type="Proteomes" id="UP001218218">
    <property type="component" value="Unassembled WGS sequence"/>
</dbReference>
<sequence>MSDIERRNHEEPTPSGDVEPPPSHVLSPLPSLPGRVLLPDSEAATLRSRTAHRGPSHLPRYPSGLVSRITYSKMSGIERRDDEEPMPEGPTPSGDVEPTPKWRADAKSSPLASPALAGRVLLPDSEAPTLRSRTARRGSSHLPDAKLGAHAPLCTRIPPLGNEELARRAYPLFLPDSRGPSPFDFTGLVNSCLNLCYLHIVAVELPHSGEATCF</sequence>
<dbReference type="AlphaFoldDB" id="A0AAD7EF24"/>
<accession>A0AAD7EF24</accession>
<feature type="compositionally biased region" description="Basic and acidic residues" evidence="1">
    <location>
        <begin position="1"/>
        <end position="12"/>
    </location>
</feature>
<feature type="region of interest" description="Disordered" evidence="1">
    <location>
        <begin position="1"/>
        <end position="146"/>
    </location>
</feature>
<reference evidence="2" key="1">
    <citation type="submission" date="2023-03" db="EMBL/GenBank/DDBJ databases">
        <title>Massive genome expansion in bonnet fungi (Mycena s.s.) driven by repeated elements and novel gene families across ecological guilds.</title>
        <authorList>
            <consortium name="Lawrence Berkeley National Laboratory"/>
            <person name="Harder C.B."/>
            <person name="Miyauchi S."/>
            <person name="Viragh M."/>
            <person name="Kuo A."/>
            <person name="Thoen E."/>
            <person name="Andreopoulos B."/>
            <person name="Lu D."/>
            <person name="Skrede I."/>
            <person name="Drula E."/>
            <person name="Henrissat B."/>
            <person name="Morin E."/>
            <person name="Kohler A."/>
            <person name="Barry K."/>
            <person name="LaButti K."/>
            <person name="Morin E."/>
            <person name="Salamov A."/>
            <person name="Lipzen A."/>
            <person name="Mereny Z."/>
            <person name="Hegedus B."/>
            <person name="Baldrian P."/>
            <person name="Stursova M."/>
            <person name="Weitz H."/>
            <person name="Taylor A."/>
            <person name="Grigoriev I.V."/>
            <person name="Nagy L.G."/>
            <person name="Martin F."/>
            <person name="Kauserud H."/>
        </authorList>
    </citation>
    <scope>NUCLEOTIDE SEQUENCE</scope>
    <source>
        <strain evidence="2">CBHHK002</strain>
    </source>
</reference>
<gene>
    <name evidence="2" type="ORF">DFH08DRAFT_971212</name>
</gene>